<protein>
    <recommendedName>
        <fullName evidence="3">Toluene tolerance protein</fullName>
    </recommendedName>
</protein>
<evidence type="ECO:0008006" key="3">
    <source>
        <dbReference type="Google" id="ProtNLM"/>
    </source>
</evidence>
<reference evidence="1 2" key="1">
    <citation type="submission" date="2022-11" db="EMBL/GenBank/DDBJ databases">
        <title>Spartinivicinus poritis sp. nov., isolated from scleractinian coral Porites lutea.</title>
        <authorList>
            <person name="Zhang G."/>
            <person name="Cai L."/>
            <person name="Wei Q."/>
        </authorList>
    </citation>
    <scope>NUCLEOTIDE SEQUENCE [LARGE SCALE GENOMIC DNA]</scope>
    <source>
        <strain evidence="1 2">A2-2</strain>
    </source>
</reference>
<dbReference type="RefSeq" id="WP_274688282.1">
    <property type="nucleotide sequence ID" value="NZ_JAPMOU010000007.1"/>
</dbReference>
<dbReference type="InterPro" id="IPR011009">
    <property type="entry name" value="Kinase-like_dom_sf"/>
</dbReference>
<organism evidence="1 2">
    <name type="scientific">Spartinivicinus poritis</name>
    <dbReference type="NCBI Taxonomy" id="2994640"/>
    <lineage>
        <taxon>Bacteria</taxon>
        <taxon>Pseudomonadati</taxon>
        <taxon>Pseudomonadota</taxon>
        <taxon>Gammaproteobacteria</taxon>
        <taxon>Oceanospirillales</taxon>
        <taxon>Zooshikellaceae</taxon>
        <taxon>Spartinivicinus</taxon>
    </lineage>
</organism>
<accession>A0ABT5U900</accession>
<proteinExistence type="predicted"/>
<name>A0ABT5U900_9GAMM</name>
<keyword evidence="2" id="KW-1185">Reference proteome</keyword>
<comment type="caution">
    <text evidence="1">The sequence shown here is derived from an EMBL/GenBank/DDBJ whole genome shotgun (WGS) entry which is preliminary data.</text>
</comment>
<dbReference type="Proteomes" id="UP001528823">
    <property type="component" value="Unassembled WGS sequence"/>
</dbReference>
<gene>
    <name evidence="1" type="ORF">ORQ98_08060</name>
</gene>
<dbReference type="Gene3D" id="1.10.510.10">
    <property type="entry name" value="Transferase(Phosphotransferase) domain 1"/>
    <property type="match status" value="1"/>
</dbReference>
<evidence type="ECO:0000313" key="2">
    <source>
        <dbReference type="Proteomes" id="UP001528823"/>
    </source>
</evidence>
<dbReference type="SUPFAM" id="SSF56112">
    <property type="entry name" value="Protein kinase-like (PK-like)"/>
    <property type="match status" value="1"/>
</dbReference>
<sequence length="224" mass="25609">MKILSQEEFDQLTKGATIVEQDGCGVKVLTLTDGTFLKLFRNKRFISSARIYPYARRFANNANSLKKAGITTVTVIETYKINLPPRSIVRYQPLSGNTVREVARSNLDTLKQGQIKKIAQFIAILHNKGIYFRSLHLGNILVTEDGNLGLIDISDMKFYSKPLSVGKRIRNFRHLMRYKNDAKLLFQYEPSSFIDSYLNANHRALSTKDQLKIVNSLCPKSRYK</sequence>
<evidence type="ECO:0000313" key="1">
    <source>
        <dbReference type="EMBL" id="MDE1461923.1"/>
    </source>
</evidence>
<dbReference type="EMBL" id="JAPMOU010000007">
    <property type="protein sequence ID" value="MDE1461923.1"/>
    <property type="molecule type" value="Genomic_DNA"/>
</dbReference>